<dbReference type="InterPro" id="IPR029058">
    <property type="entry name" value="AB_hydrolase_fold"/>
</dbReference>
<accession>A0A364KUW7</accession>
<feature type="chain" id="PRO_5016488643" description="Secretory lipase-domain-containing protein" evidence="2">
    <location>
        <begin position="21"/>
        <end position="448"/>
    </location>
</feature>
<comment type="caution">
    <text evidence="3">The sequence shown here is derived from an EMBL/GenBank/DDBJ whole genome shotgun (WGS) entry which is preliminary data.</text>
</comment>
<dbReference type="AlphaFoldDB" id="A0A364KUW7"/>
<gene>
    <name evidence="3" type="ORF">BHQ10_003354</name>
</gene>
<dbReference type="RefSeq" id="XP_040731858.1">
    <property type="nucleotide sequence ID" value="XM_040875601.1"/>
</dbReference>
<dbReference type="OrthoDB" id="2373480at2759"/>
<dbReference type="EMBL" id="MIKG01000005">
    <property type="protein sequence ID" value="RAO67342.1"/>
    <property type="molecule type" value="Genomic_DNA"/>
</dbReference>
<sequence length="448" mass="49808">MQFLSNFFLLSLLSFQHAFAGWEKSTSKPMLPINDPFYVPPNETEWGSDWKSEEVGTILRKREVIIGTILPGSESEAKAYQLLYRTQDLNGKADATVTTIIIPLEPNLNRVISIQNAYDSPDPNCAPSYGLQSGAQGWGRSWNQVNLAFFLPYLRKGAVLNIPDYEGSNAAFAVGPQSAYQTLDSIKAALASSDYTGITDNANVIMFGYSGGALATEWATEFKTEYADDLPIVGAVIGGPPVNIGQTYHSVNGEKLSQLNVWAMLGLMNAFPEMDEYMRNDLKTEGYQDKKFLHALTRCSYPGDTLVPDLEFTNISSLFHGGDAFLDIFEQKITEVGVMGLHITPESDPGYPLVFFYGRKDEVIGPISGVEELITKWKQETNVDVQDWSKLMPFQDHATALLTGLPMSWTWMTNRFCAVEKCKDDVDDVDFGPNMDGQVVFRPSDELR</sequence>
<organism evidence="3 4">
    <name type="scientific">Talaromyces amestolkiae</name>
    <dbReference type="NCBI Taxonomy" id="1196081"/>
    <lineage>
        <taxon>Eukaryota</taxon>
        <taxon>Fungi</taxon>
        <taxon>Dikarya</taxon>
        <taxon>Ascomycota</taxon>
        <taxon>Pezizomycotina</taxon>
        <taxon>Eurotiomycetes</taxon>
        <taxon>Eurotiomycetidae</taxon>
        <taxon>Eurotiales</taxon>
        <taxon>Trichocomaceae</taxon>
        <taxon>Talaromyces</taxon>
        <taxon>Talaromyces sect. Talaromyces</taxon>
    </lineage>
</organism>
<keyword evidence="2" id="KW-0732">Signal</keyword>
<dbReference type="PIRSF" id="PIRSF029171">
    <property type="entry name" value="Esterase_LipA"/>
    <property type="match status" value="1"/>
</dbReference>
<comment type="similarity">
    <text evidence="2">Belongs to the AB hydrolase superfamily. Lipase family.</text>
</comment>
<dbReference type="Proteomes" id="UP000249363">
    <property type="component" value="Unassembled WGS sequence"/>
</dbReference>
<dbReference type="Gene3D" id="1.10.260.130">
    <property type="match status" value="1"/>
</dbReference>
<dbReference type="GO" id="GO:0004806">
    <property type="term" value="F:triacylglycerol lipase activity"/>
    <property type="evidence" value="ECO:0007669"/>
    <property type="project" value="UniProtKB-UniRule"/>
</dbReference>
<dbReference type="InterPro" id="IPR005152">
    <property type="entry name" value="Lipase_secreted"/>
</dbReference>
<evidence type="ECO:0008006" key="5">
    <source>
        <dbReference type="Google" id="ProtNLM"/>
    </source>
</evidence>
<evidence type="ECO:0000256" key="2">
    <source>
        <dbReference type="PIRNR" id="PIRNR029171"/>
    </source>
</evidence>
<dbReference type="PANTHER" id="PTHR34853:SF5">
    <property type="entry name" value="LIP-DOMAIN-CONTAINING PROTEIN-RELATED"/>
    <property type="match status" value="1"/>
</dbReference>
<dbReference type="GeneID" id="63792570"/>
<dbReference type="SUPFAM" id="SSF53474">
    <property type="entry name" value="alpha/beta-Hydrolases"/>
    <property type="match status" value="1"/>
</dbReference>
<evidence type="ECO:0000313" key="3">
    <source>
        <dbReference type="EMBL" id="RAO67342.1"/>
    </source>
</evidence>
<reference evidence="3 4" key="1">
    <citation type="journal article" date="2017" name="Biotechnol. Biofuels">
        <title>Differential beta-glucosidase expression as a function of carbon source availability in Talaromyces amestolkiae: a genomic and proteomic approach.</title>
        <authorList>
            <person name="de Eugenio L.I."/>
            <person name="Mendez-Liter J.A."/>
            <person name="Nieto-Dominguez M."/>
            <person name="Alonso L."/>
            <person name="Gil-Munoz J."/>
            <person name="Barriuso J."/>
            <person name="Prieto A."/>
            <person name="Martinez M.J."/>
        </authorList>
    </citation>
    <scope>NUCLEOTIDE SEQUENCE [LARGE SCALE GENOMIC DNA]</scope>
    <source>
        <strain evidence="3 4">CIB</strain>
    </source>
</reference>
<feature type="signal peptide" evidence="2">
    <location>
        <begin position="1"/>
        <end position="20"/>
    </location>
</feature>
<keyword evidence="1" id="KW-0378">Hydrolase</keyword>
<dbReference type="GO" id="GO:0016042">
    <property type="term" value="P:lipid catabolic process"/>
    <property type="evidence" value="ECO:0007669"/>
    <property type="project" value="UniProtKB-UniRule"/>
</dbReference>
<proteinExistence type="inferred from homology"/>
<name>A0A364KUW7_TALAM</name>
<dbReference type="Pfam" id="PF03583">
    <property type="entry name" value="LIP"/>
    <property type="match status" value="1"/>
</dbReference>
<dbReference type="PANTHER" id="PTHR34853">
    <property type="match status" value="1"/>
</dbReference>
<evidence type="ECO:0000256" key="1">
    <source>
        <dbReference type="ARBA" id="ARBA00022801"/>
    </source>
</evidence>
<protein>
    <recommendedName>
        <fullName evidence="5">Secretory lipase-domain-containing protein</fullName>
    </recommendedName>
</protein>
<dbReference type="Gene3D" id="3.40.50.1820">
    <property type="entry name" value="alpha/beta hydrolase"/>
    <property type="match status" value="1"/>
</dbReference>
<keyword evidence="4" id="KW-1185">Reference proteome</keyword>
<evidence type="ECO:0000313" key="4">
    <source>
        <dbReference type="Proteomes" id="UP000249363"/>
    </source>
</evidence>